<dbReference type="PROSITE" id="PS51194">
    <property type="entry name" value="HELICASE_CTER"/>
    <property type="match status" value="1"/>
</dbReference>
<dbReference type="Proteomes" id="UP001465755">
    <property type="component" value="Unassembled WGS sequence"/>
</dbReference>
<dbReference type="PANTHER" id="PTHR18934">
    <property type="entry name" value="ATP-DEPENDENT RNA HELICASE"/>
    <property type="match status" value="1"/>
</dbReference>
<dbReference type="Pfam" id="PF00270">
    <property type="entry name" value="DEAD"/>
    <property type="match status" value="1"/>
</dbReference>
<keyword evidence="2" id="KW-0507">mRNA processing</keyword>
<dbReference type="EC" id="3.6.4.13" evidence="1"/>
<feature type="domain" description="Helicase ATP-binding" evidence="8">
    <location>
        <begin position="14"/>
        <end position="178"/>
    </location>
</feature>
<dbReference type="PANTHER" id="PTHR18934:SF234">
    <property type="entry name" value="PRE-MRNA-SPLICING FACTOR ATP-DEPENDENT RNA HELICASE DEAH4-RELATED"/>
    <property type="match status" value="1"/>
</dbReference>
<accession>A0AAW1P1F8</accession>
<evidence type="ECO:0000313" key="10">
    <source>
        <dbReference type="EMBL" id="KAK9801894.1"/>
    </source>
</evidence>
<dbReference type="PROSITE" id="PS51192">
    <property type="entry name" value="HELICASE_ATP_BIND_1"/>
    <property type="match status" value="1"/>
</dbReference>
<dbReference type="Gene3D" id="1.10.10.2130">
    <property type="entry name" value="DEAH helicase family, winged-helix domain"/>
    <property type="match status" value="1"/>
</dbReference>
<evidence type="ECO:0000256" key="6">
    <source>
        <dbReference type="ARBA" id="ARBA00022840"/>
    </source>
</evidence>
<keyword evidence="4" id="KW-0378">Hydrolase</keyword>
<gene>
    <name evidence="10" type="ORF">WJX73_008521</name>
</gene>
<evidence type="ECO:0000256" key="7">
    <source>
        <dbReference type="ARBA" id="ARBA00047984"/>
    </source>
</evidence>
<dbReference type="InterPro" id="IPR002464">
    <property type="entry name" value="DNA/RNA_helicase_DEAH_CS"/>
</dbReference>
<dbReference type="SMART" id="SM00487">
    <property type="entry name" value="DEXDc"/>
    <property type="match status" value="1"/>
</dbReference>
<dbReference type="SUPFAM" id="SSF52540">
    <property type="entry name" value="P-loop containing nucleoside triphosphate hydrolases"/>
    <property type="match status" value="1"/>
</dbReference>
<dbReference type="Pfam" id="PF00271">
    <property type="entry name" value="Helicase_C"/>
    <property type="match status" value="1"/>
</dbReference>
<evidence type="ECO:0000256" key="4">
    <source>
        <dbReference type="ARBA" id="ARBA00022801"/>
    </source>
</evidence>
<dbReference type="AlphaFoldDB" id="A0AAW1P1F8"/>
<evidence type="ECO:0000259" key="9">
    <source>
        <dbReference type="PROSITE" id="PS51194"/>
    </source>
</evidence>
<dbReference type="CDD" id="cd17917">
    <property type="entry name" value="DEXHc_RHA-like"/>
    <property type="match status" value="1"/>
</dbReference>
<evidence type="ECO:0000256" key="2">
    <source>
        <dbReference type="ARBA" id="ARBA00022664"/>
    </source>
</evidence>
<keyword evidence="6" id="KW-0067">ATP-binding</keyword>
<dbReference type="GO" id="GO:0003724">
    <property type="term" value="F:RNA helicase activity"/>
    <property type="evidence" value="ECO:0007669"/>
    <property type="project" value="UniProtKB-EC"/>
</dbReference>
<protein>
    <recommendedName>
        <fullName evidence="1">RNA helicase</fullName>
        <ecNumber evidence="1">3.6.4.13</ecNumber>
    </recommendedName>
</protein>
<dbReference type="FunFam" id="3.40.50.300:FF:000145">
    <property type="entry name" value="probable ATP-dependent RNA helicase DHX40"/>
    <property type="match status" value="1"/>
</dbReference>
<name>A0AAW1P1F8_9CHLO</name>
<dbReference type="GO" id="GO:0003723">
    <property type="term" value="F:RNA binding"/>
    <property type="evidence" value="ECO:0007669"/>
    <property type="project" value="TreeGrafter"/>
</dbReference>
<evidence type="ECO:0000256" key="5">
    <source>
        <dbReference type="ARBA" id="ARBA00022806"/>
    </source>
</evidence>
<dbReference type="PROSITE" id="PS00690">
    <property type="entry name" value="DEAH_ATP_HELICASE"/>
    <property type="match status" value="1"/>
</dbReference>
<dbReference type="InterPro" id="IPR001650">
    <property type="entry name" value="Helicase_C-like"/>
</dbReference>
<dbReference type="GO" id="GO:0016787">
    <property type="term" value="F:hydrolase activity"/>
    <property type="evidence" value="ECO:0007669"/>
    <property type="project" value="UniProtKB-KW"/>
</dbReference>
<dbReference type="Gene3D" id="3.40.50.300">
    <property type="entry name" value="P-loop containing nucleotide triphosphate hydrolases"/>
    <property type="match status" value="2"/>
</dbReference>
<dbReference type="EMBL" id="JALJOQ010000075">
    <property type="protein sequence ID" value="KAK9801894.1"/>
    <property type="molecule type" value="Genomic_DNA"/>
</dbReference>
<comment type="caution">
    <text evidence="10">The sequence shown here is derived from an EMBL/GenBank/DDBJ whole genome shotgun (WGS) entry which is preliminary data.</text>
</comment>
<keyword evidence="5" id="KW-0347">Helicase</keyword>
<proteinExistence type="predicted"/>
<dbReference type="Pfam" id="PF04408">
    <property type="entry name" value="WHD_HA2"/>
    <property type="match status" value="1"/>
</dbReference>
<keyword evidence="11" id="KW-1185">Reference proteome</keyword>
<evidence type="ECO:0000256" key="1">
    <source>
        <dbReference type="ARBA" id="ARBA00012552"/>
    </source>
</evidence>
<dbReference type="SMART" id="SM00490">
    <property type="entry name" value="HELICc"/>
    <property type="match status" value="1"/>
</dbReference>
<sequence length="503" mass="55457">MAALPVREVQDLIVSTVKANRVTVVMAETGSGKTTQIPQILLEAGMAESGGIAVTQPRRVAAVSVARRVAEERRCSVGQEVGFAIRFEQRCSSETRILYLTDGMLMRECLVDDQLSKYAVIVLDEAHERTLNTDILFGVLKSLVQTREQPLHLVVTSATLDGDKFSSYFRGCPVLTIPGRCFPVQLSHLLEAAEQPYLQLAVDKALDLHLYEEAGDILVFLTGQAEIEQAVAEITSEIANMPEHDACPPAIIIPLYAALPPEQQARVFEPAPDGCRRIIVATNVAETSITVDGVVYVVDTGVVKQKAYDPHTGMETLTVTSISKVQAIQRSGRAGRTRPGKCFRLYTRADYDQRMPAETVPEILRTSLQAAVLHLKTLPLQVDVLHFDYMDAPKRGALEDALRHLYLLGALTREGAITPLGRLMAQLPWSLCWHAPCWLLLSWTAWALPSQWWPCSQPNPFSRGTEDPSRRKAWVIMFSSSASFRGGRPPTMPHPGAPTRGCL</sequence>
<dbReference type="GO" id="GO:0006397">
    <property type="term" value="P:mRNA processing"/>
    <property type="evidence" value="ECO:0007669"/>
    <property type="project" value="UniProtKB-KW"/>
</dbReference>
<dbReference type="FunFam" id="3.40.50.300:FF:000615">
    <property type="entry name" value="pre-mRNA-splicing factor ATP-dependent RNA helicase DEAH7"/>
    <property type="match status" value="1"/>
</dbReference>
<comment type="catalytic activity">
    <reaction evidence="7">
        <text>ATP + H2O = ADP + phosphate + H(+)</text>
        <dbReference type="Rhea" id="RHEA:13065"/>
        <dbReference type="ChEBI" id="CHEBI:15377"/>
        <dbReference type="ChEBI" id="CHEBI:15378"/>
        <dbReference type="ChEBI" id="CHEBI:30616"/>
        <dbReference type="ChEBI" id="CHEBI:43474"/>
        <dbReference type="ChEBI" id="CHEBI:456216"/>
        <dbReference type="EC" id="3.6.4.13"/>
    </reaction>
</comment>
<keyword evidence="3" id="KW-0547">Nucleotide-binding</keyword>
<evidence type="ECO:0000313" key="11">
    <source>
        <dbReference type="Proteomes" id="UP001465755"/>
    </source>
</evidence>
<dbReference type="CDD" id="cd18791">
    <property type="entry name" value="SF2_C_RHA"/>
    <property type="match status" value="1"/>
</dbReference>
<dbReference type="InterPro" id="IPR027417">
    <property type="entry name" value="P-loop_NTPase"/>
</dbReference>
<feature type="domain" description="Helicase C-terminal" evidence="9">
    <location>
        <begin position="205"/>
        <end position="379"/>
    </location>
</feature>
<dbReference type="InterPro" id="IPR042035">
    <property type="entry name" value="DEAH_win-hel_dom"/>
</dbReference>
<dbReference type="InterPro" id="IPR014001">
    <property type="entry name" value="Helicase_ATP-bd"/>
</dbReference>
<organism evidence="10 11">
    <name type="scientific">Symbiochloris irregularis</name>
    <dbReference type="NCBI Taxonomy" id="706552"/>
    <lineage>
        <taxon>Eukaryota</taxon>
        <taxon>Viridiplantae</taxon>
        <taxon>Chlorophyta</taxon>
        <taxon>core chlorophytes</taxon>
        <taxon>Trebouxiophyceae</taxon>
        <taxon>Trebouxiales</taxon>
        <taxon>Trebouxiaceae</taxon>
        <taxon>Symbiochloris</taxon>
    </lineage>
</organism>
<dbReference type="InterPro" id="IPR048333">
    <property type="entry name" value="HA2_WH"/>
</dbReference>
<reference evidence="10 11" key="1">
    <citation type="journal article" date="2024" name="Nat. Commun.">
        <title>Phylogenomics reveals the evolutionary origins of lichenization in chlorophyte algae.</title>
        <authorList>
            <person name="Puginier C."/>
            <person name="Libourel C."/>
            <person name="Otte J."/>
            <person name="Skaloud P."/>
            <person name="Haon M."/>
            <person name="Grisel S."/>
            <person name="Petersen M."/>
            <person name="Berrin J.G."/>
            <person name="Delaux P.M."/>
            <person name="Dal Grande F."/>
            <person name="Keller J."/>
        </authorList>
    </citation>
    <scope>NUCLEOTIDE SEQUENCE [LARGE SCALE GENOMIC DNA]</scope>
    <source>
        <strain evidence="10 11">SAG 2036</strain>
    </source>
</reference>
<evidence type="ECO:0000259" key="8">
    <source>
        <dbReference type="PROSITE" id="PS51192"/>
    </source>
</evidence>
<dbReference type="InterPro" id="IPR011545">
    <property type="entry name" value="DEAD/DEAH_box_helicase_dom"/>
</dbReference>
<dbReference type="GO" id="GO:0005524">
    <property type="term" value="F:ATP binding"/>
    <property type="evidence" value="ECO:0007669"/>
    <property type="project" value="UniProtKB-KW"/>
</dbReference>
<evidence type="ECO:0000256" key="3">
    <source>
        <dbReference type="ARBA" id="ARBA00022741"/>
    </source>
</evidence>